<dbReference type="Proteomes" id="UP001552299">
    <property type="component" value="Unassembled WGS sequence"/>
</dbReference>
<comment type="caution">
    <text evidence="1">The sequence shown here is derived from an EMBL/GenBank/DDBJ whole genome shotgun (WGS) entry which is preliminary data.</text>
</comment>
<proteinExistence type="predicted"/>
<evidence type="ECO:0000313" key="2">
    <source>
        <dbReference type="Proteomes" id="UP001552299"/>
    </source>
</evidence>
<dbReference type="EMBL" id="JANQDX010000005">
    <property type="protein sequence ID" value="KAL0924829.1"/>
    <property type="molecule type" value="Genomic_DNA"/>
</dbReference>
<protein>
    <submittedName>
        <fullName evidence="1">Uncharacterized protein</fullName>
    </submittedName>
</protein>
<sequence length="69" mass="8006">MANPELDSNFVYNEQGFVDILRSPFFDPNPEVDNSVEEYVERIIFTLSDAIEEKICNVQRKITAKPQQL</sequence>
<keyword evidence="2" id="KW-1185">Reference proteome</keyword>
<organism evidence="1 2">
    <name type="scientific">Dendrobium thyrsiflorum</name>
    <name type="common">Pinecone-like raceme dendrobium</name>
    <name type="synonym">Orchid</name>
    <dbReference type="NCBI Taxonomy" id="117978"/>
    <lineage>
        <taxon>Eukaryota</taxon>
        <taxon>Viridiplantae</taxon>
        <taxon>Streptophyta</taxon>
        <taxon>Embryophyta</taxon>
        <taxon>Tracheophyta</taxon>
        <taxon>Spermatophyta</taxon>
        <taxon>Magnoliopsida</taxon>
        <taxon>Liliopsida</taxon>
        <taxon>Asparagales</taxon>
        <taxon>Orchidaceae</taxon>
        <taxon>Epidendroideae</taxon>
        <taxon>Malaxideae</taxon>
        <taxon>Dendrobiinae</taxon>
        <taxon>Dendrobium</taxon>
    </lineage>
</organism>
<evidence type="ECO:0000313" key="1">
    <source>
        <dbReference type="EMBL" id="KAL0924829.1"/>
    </source>
</evidence>
<dbReference type="AlphaFoldDB" id="A0ABD0VII7"/>
<accession>A0ABD0VII7</accession>
<reference evidence="1 2" key="1">
    <citation type="journal article" date="2024" name="Plant Biotechnol. J.">
        <title>Dendrobium thyrsiflorum genome and its molecular insights into genes involved in important horticultural traits.</title>
        <authorList>
            <person name="Chen B."/>
            <person name="Wang J.Y."/>
            <person name="Zheng P.J."/>
            <person name="Li K.L."/>
            <person name="Liang Y.M."/>
            <person name="Chen X.F."/>
            <person name="Zhang C."/>
            <person name="Zhao X."/>
            <person name="He X."/>
            <person name="Zhang G.Q."/>
            <person name="Liu Z.J."/>
            <person name="Xu Q."/>
        </authorList>
    </citation>
    <scope>NUCLEOTIDE SEQUENCE [LARGE SCALE GENOMIC DNA]</scope>
    <source>
        <strain evidence="1">GZMU011</strain>
    </source>
</reference>
<name>A0ABD0VII7_DENTH</name>
<gene>
    <name evidence="1" type="ORF">M5K25_005687</name>
</gene>